<comment type="caution">
    <text evidence="1">The sequence shown here is derived from an EMBL/GenBank/DDBJ whole genome shotgun (WGS) entry which is preliminary data.</text>
</comment>
<evidence type="ECO:0000313" key="1">
    <source>
        <dbReference type="EMBL" id="KAK2198188.1"/>
    </source>
</evidence>
<organism evidence="1 2">
    <name type="scientific">Babesia duncani</name>
    <dbReference type="NCBI Taxonomy" id="323732"/>
    <lineage>
        <taxon>Eukaryota</taxon>
        <taxon>Sar</taxon>
        <taxon>Alveolata</taxon>
        <taxon>Apicomplexa</taxon>
        <taxon>Aconoidasida</taxon>
        <taxon>Piroplasmida</taxon>
        <taxon>Babesiidae</taxon>
        <taxon>Babesia</taxon>
    </lineage>
</organism>
<protein>
    <submittedName>
        <fullName evidence="1">Uncharacterized protein</fullName>
    </submittedName>
</protein>
<dbReference type="RefSeq" id="XP_067805030.1">
    <property type="nucleotide sequence ID" value="XM_067946239.1"/>
</dbReference>
<name>A0AAD9UQI7_9APIC</name>
<sequence>MASPVYLGESNLELLHYINHVATSSSKVQVDGEIPLVGPGQGGRVQVTLQILNSTEAASQEVILLYFTISIGWPRS</sequence>
<dbReference type="AlphaFoldDB" id="A0AAD9UQI7"/>
<accession>A0AAD9UQI7</accession>
<evidence type="ECO:0000313" key="2">
    <source>
        <dbReference type="Proteomes" id="UP001214638"/>
    </source>
</evidence>
<dbReference type="Proteomes" id="UP001214638">
    <property type="component" value="Unassembled WGS sequence"/>
</dbReference>
<keyword evidence="2" id="KW-1185">Reference proteome</keyword>
<dbReference type="EMBL" id="JALLKP010000001">
    <property type="protein sequence ID" value="KAK2198188.1"/>
    <property type="molecule type" value="Genomic_DNA"/>
</dbReference>
<dbReference type="GeneID" id="94335495"/>
<proteinExistence type="predicted"/>
<dbReference type="KEGG" id="bdw:94335495"/>
<gene>
    <name evidence="1" type="ORF">BdWA1_001197</name>
</gene>
<reference evidence="1" key="1">
    <citation type="journal article" date="2023" name="Nat. Microbiol.">
        <title>Babesia duncani multi-omics identifies virulence factors and drug targets.</title>
        <authorList>
            <person name="Singh P."/>
            <person name="Lonardi S."/>
            <person name="Liang Q."/>
            <person name="Vydyam P."/>
            <person name="Khabirova E."/>
            <person name="Fang T."/>
            <person name="Gihaz S."/>
            <person name="Thekkiniath J."/>
            <person name="Munshi M."/>
            <person name="Abel S."/>
            <person name="Ciampossin L."/>
            <person name="Batugedara G."/>
            <person name="Gupta M."/>
            <person name="Lu X.M."/>
            <person name="Lenz T."/>
            <person name="Chakravarty S."/>
            <person name="Cornillot E."/>
            <person name="Hu Y."/>
            <person name="Ma W."/>
            <person name="Gonzalez L.M."/>
            <person name="Sanchez S."/>
            <person name="Estrada K."/>
            <person name="Sanchez-Flores A."/>
            <person name="Montero E."/>
            <person name="Harb O.S."/>
            <person name="Le Roch K.G."/>
            <person name="Mamoun C.B."/>
        </authorList>
    </citation>
    <scope>NUCLEOTIDE SEQUENCE</scope>
    <source>
        <strain evidence="1">WA1</strain>
    </source>
</reference>